<evidence type="ECO:0000256" key="7">
    <source>
        <dbReference type="SAM" id="Coils"/>
    </source>
</evidence>
<dbReference type="GO" id="GO:0008170">
    <property type="term" value="F:N-methyltransferase activity"/>
    <property type="evidence" value="ECO:0007669"/>
    <property type="project" value="InterPro"/>
</dbReference>
<dbReference type="PROSITE" id="PS00092">
    <property type="entry name" value="N6_MTASE"/>
    <property type="match status" value="1"/>
</dbReference>
<evidence type="ECO:0000256" key="3">
    <source>
        <dbReference type="ARBA" id="ARBA00022603"/>
    </source>
</evidence>
<dbReference type="Pfam" id="PF01555">
    <property type="entry name" value="N6_N4_Mtase"/>
    <property type="match status" value="1"/>
</dbReference>
<dbReference type="RefSeq" id="WP_117159364.1">
    <property type="nucleotide sequence ID" value="NZ_QVID01000001.1"/>
</dbReference>
<reference evidence="9 10" key="1">
    <citation type="journal article" date="2007" name="Int. J. Syst. Evol. Microbiol.">
        <title>Marixanthomonas ophiurae gen. nov., sp. nov., a marine bacterium of the family Flavobacteriaceae isolated from a deep-sea brittle star.</title>
        <authorList>
            <person name="Romanenko L.A."/>
            <person name="Uchino M."/>
            <person name="Frolova G.M."/>
            <person name="Mikhailov V.V."/>
        </authorList>
    </citation>
    <scope>NUCLEOTIDE SEQUENCE [LARGE SCALE GENOMIC DNA]</scope>
    <source>
        <strain evidence="9 10">KMM 3046</strain>
    </source>
</reference>
<gene>
    <name evidence="9" type="ORF">DZ858_09775</name>
</gene>
<sequence length="686" mass="80090">MSDTKETIENPLEKVQSHDWNKERLEQLKQLMPDLFTNEGKLNSNELLKVVDPKSVSETERYEFRWFGKSKAKREAFTPTNATLVYDEERSVNPDNSENLIIEGENLQVLKLLSNSYREQVKCIYIDPPYNKDKDFVYQDTWKQDVKSYWEDAEMMENGVKVDTNSESDGRFHSNWLNMMYSRLLIARQLLKEDGVLFISLDDSEIHHLRKLCDDVFGEENFIECITWNKRVPKNDKGIGNIHEYILLYVKNSSFKHEFTMKKGGIEEINKLLSKLKRQKKTIAQAEKEIKRLYKKRDFDRGITLYNSLSEDYRLWGKINMSWPNADTFGPTYTVKHPKTGKPVKIPDRGWRWKEDTFNDAANLEDGKYKNVIELHDGSFLCGKIWFSNDENTQPSSITYFDEVQRFLLRSILSTKSDGGIEIEKLFEGKSFFSYPKPSRLIKLLFDSIPARNNDIFLDFFAGSGTTGQAVQELNEEDGLRRNYILVQFPEAAEEKSEAFKAGYKKLSDITIERNKRVIDNIIAEKKKETPDLFTKDETKKEQLKGLGFKVFKLVKSNFPRVEYAPDPEKSDEENVTLLKKYITEKEAQLVSAFNREELITEILIKNGFQLNYTLEKQEQFNQNDIFLASDGEKETLICLDVSLADETVAYFKSHTDQKLIVLERALDTTKKWNLKHYMGDKFNAF</sequence>
<evidence type="ECO:0000256" key="1">
    <source>
        <dbReference type="ARBA" id="ARBA00006594"/>
    </source>
</evidence>
<dbReference type="AlphaFoldDB" id="A0A3E1QDV3"/>
<dbReference type="InterPro" id="IPR029063">
    <property type="entry name" value="SAM-dependent_MTases_sf"/>
</dbReference>
<protein>
    <recommendedName>
        <fullName evidence="2">site-specific DNA-methyltransferase (adenine-specific)</fullName>
        <ecNumber evidence="2">2.1.1.72</ecNumber>
    </recommendedName>
</protein>
<keyword evidence="3 9" id="KW-0489">Methyltransferase</keyword>
<dbReference type="SUPFAM" id="SSF53335">
    <property type="entry name" value="S-adenosyl-L-methionine-dependent methyltransferases"/>
    <property type="match status" value="1"/>
</dbReference>
<dbReference type="EC" id="2.1.1.72" evidence="2"/>
<comment type="caution">
    <text evidence="9">The sequence shown here is derived from an EMBL/GenBank/DDBJ whole genome shotgun (WGS) entry which is preliminary data.</text>
</comment>
<keyword evidence="7" id="KW-0175">Coiled coil</keyword>
<evidence type="ECO:0000313" key="9">
    <source>
        <dbReference type="EMBL" id="RFN60305.1"/>
    </source>
</evidence>
<dbReference type="GO" id="GO:0032259">
    <property type="term" value="P:methylation"/>
    <property type="evidence" value="ECO:0007669"/>
    <property type="project" value="UniProtKB-KW"/>
</dbReference>
<feature type="coiled-coil region" evidence="7">
    <location>
        <begin position="266"/>
        <end position="296"/>
    </location>
</feature>
<comment type="similarity">
    <text evidence="1">Belongs to the N(4)/N(6)-methyltransferase family.</text>
</comment>
<dbReference type="Gene3D" id="3.40.50.150">
    <property type="entry name" value="Vaccinia Virus protein VP39"/>
    <property type="match status" value="1"/>
</dbReference>
<keyword evidence="10" id="KW-1185">Reference proteome</keyword>
<organism evidence="9 10">
    <name type="scientific">Marixanthomonas ophiurae</name>
    <dbReference type="NCBI Taxonomy" id="387659"/>
    <lineage>
        <taxon>Bacteria</taxon>
        <taxon>Pseudomonadati</taxon>
        <taxon>Bacteroidota</taxon>
        <taxon>Flavobacteriia</taxon>
        <taxon>Flavobacteriales</taxon>
        <taxon>Flavobacteriaceae</taxon>
        <taxon>Marixanthomonas</taxon>
    </lineage>
</organism>
<dbReference type="InterPro" id="IPR002295">
    <property type="entry name" value="N4/N6-MTase_EcoPI_Mod-like"/>
</dbReference>
<dbReference type="Proteomes" id="UP000261082">
    <property type="component" value="Unassembled WGS sequence"/>
</dbReference>
<accession>A0A3E1QDV3</accession>
<dbReference type="GO" id="GO:0009007">
    <property type="term" value="F:site-specific DNA-methyltransferase (adenine-specific) activity"/>
    <property type="evidence" value="ECO:0007669"/>
    <property type="project" value="UniProtKB-EC"/>
</dbReference>
<evidence type="ECO:0000259" key="8">
    <source>
        <dbReference type="Pfam" id="PF01555"/>
    </source>
</evidence>
<dbReference type="InterPro" id="IPR002052">
    <property type="entry name" value="DNA_methylase_N6_adenine_CS"/>
</dbReference>
<dbReference type="PRINTS" id="PR00506">
    <property type="entry name" value="D21N6MTFRASE"/>
</dbReference>
<evidence type="ECO:0000256" key="6">
    <source>
        <dbReference type="ARBA" id="ARBA00047942"/>
    </source>
</evidence>
<feature type="domain" description="DNA methylase N-4/N-6" evidence="8">
    <location>
        <begin position="121"/>
        <end position="484"/>
    </location>
</feature>
<dbReference type="OrthoDB" id="9800801at2"/>
<keyword evidence="5" id="KW-0949">S-adenosyl-L-methionine</keyword>
<comment type="catalytic activity">
    <reaction evidence="6">
        <text>a 2'-deoxyadenosine in DNA + S-adenosyl-L-methionine = an N(6)-methyl-2'-deoxyadenosine in DNA + S-adenosyl-L-homocysteine + H(+)</text>
        <dbReference type="Rhea" id="RHEA:15197"/>
        <dbReference type="Rhea" id="RHEA-COMP:12418"/>
        <dbReference type="Rhea" id="RHEA-COMP:12419"/>
        <dbReference type="ChEBI" id="CHEBI:15378"/>
        <dbReference type="ChEBI" id="CHEBI:57856"/>
        <dbReference type="ChEBI" id="CHEBI:59789"/>
        <dbReference type="ChEBI" id="CHEBI:90615"/>
        <dbReference type="ChEBI" id="CHEBI:90616"/>
        <dbReference type="EC" id="2.1.1.72"/>
    </reaction>
</comment>
<proteinExistence type="inferred from homology"/>
<dbReference type="InterPro" id="IPR002941">
    <property type="entry name" value="DNA_methylase_N4/N6"/>
</dbReference>
<dbReference type="GO" id="GO:0003677">
    <property type="term" value="F:DNA binding"/>
    <property type="evidence" value="ECO:0007669"/>
    <property type="project" value="InterPro"/>
</dbReference>
<evidence type="ECO:0000256" key="4">
    <source>
        <dbReference type="ARBA" id="ARBA00022679"/>
    </source>
</evidence>
<dbReference type="PIRSF" id="PIRSF015855">
    <property type="entry name" value="TypeIII_Mtase_mKpnI"/>
    <property type="match status" value="1"/>
</dbReference>
<evidence type="ECO:0000256" key="2">
    <source>
        <dbReference type="ARBA" id="ARBA00011900"/>
    </source>
</evidence>
<dbReference type="EMBL" id="QVID01000001">
    <property type="protein sequence ID" value="RFN60305.1"/>
    <property type="molecule type" value="Genomic_DNA"/>
</dbReference>
<evidence type="ECO:0000313" key="10">
    <source>
        <dbReference type="Proteomes" id="UP000261082"/>
    </source>
</evidence>
<name>A0A3E1QDV3_9FLAO</name>
<evidence type="ECO:0000256" key="5">
    <source>
        <dbReference type="ARBA" id="ARBA00022691"/>
    </source>
</evidence>
<keyword evidence="4 9" id="KW-0808">Transferase</keyword>